<protein>
    <submittedName>
        <fullName evidence="7">4Fe-4S single cluster domain-containing protein</fullName>
    </submittedName>
</protein>
<evidence type="ECO:0000256" key="4">
    <source>
        <dbReference type="ARBA" id="ARBA00023004"/>
    </source>
</evidence>
<dbReference type="Gene3D" id="3.20.20.70">
    <property type="entry name" value="Aldolase class I"/>
    <property type="match status" value="1"/>
</dbReference>
<feature type="domain" description="Radical SAM core" evidence="6">
    <location>
        <begin position="42"/>
        <end position="186"/>
    </location>
</feature>
<evidence type="ECO:0000256" key="3">
    <source>
        <dbReference type="ARBA" id="ARBA00022723"/>
    </source>
</evidence>
<dbReference type="Pfam" id="PF04055">
    <property type="entry name" value="Radical_SAM"/>
    <property type="match status" value="1"/>
</dbReference>
<sequence length="319" mass="35345">MKDQIDQGKHANAGKFSDPFITAKGETRASVALTSPQTLWFNTGTLCNIECENCYILSSPTNDALVYLTTAEVEDYLDQLEDRNWSAREIAFTGGEPFMNPDMCEMARVSLQRGYDVLILTNAMRPMMRKSVREALSALIAEYGDKLTLRISLDHWSPEVHDKERGKEAFARTIEGMEWLRAQGAKMAVAGRSVWAESDVSAREGYAALYERFNFSIDAESPAETVLFPEMDEQVEVPEITTDCWGILNKSPDAVMCSSSRMVVKRKGADKPAVLACTLLAYAPEFELGATLKEAERDVQLNHPHCAKFCVLGGASCSA</sequence>
<dbReference type="EMBL" id="FOYO01000001">
    <property type="protein sequence ID" value="SFR50390.1"/>
    <property type="molecule type" value="Genomic_DNA"/>
</dbReference>
<dbReference type="GO" id="GO:0051536">
    <property type="term" value="F:iron-sulfur cluster binding"/>
    <property type="evidence" value="ECO:0007669"/>
    <property type="project" value="UniProtKB-KW"/>
</dbReference>
<dbReference type="SFLD" id="SFLDG01067">
    <property type="entry name" value="SPASM/twitch_domain_containing"/>
    <property type="match status" value="1"/>
</dbReference>
<reference evidence="8" key="1">
    <citation type="submission" date="2016-10" db="EMBL/GenBank/DDBJ databases">
        <authorList>
            <person name="Varghese N."/>
            <person name="Submissions S."/>
        </authorList>
    </citation>
    <scope>NUCLEOTIDE SEQUENCE [LARGE SCALE GENOMIC DNA]</scope>
    <source>
        <strain evidence="8">DSM 26921</strain>
    </source>
</reference>
<evidence type="ECO:0000256" key="5">
    <source>
        <dbReference type="ARBA" id="ARBA00023014"/>
    </source>
</evidence>
<keyword evidence="5" id="KW-0411">Iron-sulfur</keyword>
<dbReference type="InterPro" id="IPR013785">
    <property type="entry name" value="Aldolase_TIM"/>
</dbReference>
<accession>A0A1I6H7N8</accession>
<keyword evidence="4" id="KW-0408">Iron</keyword>
<organism evidence="7 8">
    <name type="scientific">Litoreibacter janthinus</name>
    <dbReference type="NCBI Taxonomy" id="670154"/>
    <lineage>
        <taxon>Bacteria</taxon>
        <taxon>Pseudomonadati</taxon>
        <taxon>Pseudomonadota</taxon>
        <taxon>Alphaproteobacteria</taxon>
        <taxon>Rhodobacterales</taxon>
        <taxon>Roseobacteraceae</taxon>
        <taxon>Litoreibacter</taxon>
    </lineage>
</organism>
<dbReference type="RefSeq" id="WP_090217534.1">
    <property type="nucleotide sequence ID" value="NZ_FOYO01000001.1"/>
</dbReference>
<keyword evidence="8" id="KW-1185">Reference proteome</keyword>
<dbReference type="GO" id="GO:0003824">
    <property type="term" value="F:catalytic activity"/>
    <property type="evidence" value="ECO:0007669"/>
    <property type="project" value="InterPro"/>
</dbReference>
<dbReference type="OrthoDB" id="9810775at2"/>
<evidence type="ECO:0000313" key="8">
    <source>
        <dbReference type="Proteomes" id="UP000199658"/>
    </source>
</evidence>
<comment type="cofactor">
    <cofactor evidence="1">
        <name>[4Fe-4S] cluster</name>
        <dbReference type="ChEBI" id="CHEBI:49883"/>
    </cofactor>
</comment>
<evidence type="ECO:0000256" key="2">
    <source>
        <dbReference type="ARBA" id="ARBA00022691"/>
    </source>
</evidence>
<proteinExistence type="predicted"/>
<dbReference type="SUPFAM" id="SSF102114">
    <property type="entry name" value="Radical SAM enzymes"/>
    <property type="match status" value="1"/>
</dbReference>
<dbReference type="SFLD" id="SFLDS00029">
    <property type="entry name" value="Radical_SAM"/>
    <property type="match status" value="1"/>
</dbReference>
<dbReference type="InterPro" id="IPR058240">
    <property type="entry name" value="rSAM_sf"/>
</dbReference>
<dbReference type="AlphaFoldDB" id="A0A1I6H7N8"/>
<dbReference type="InterPro" id="IPR007197">
    <property type="entry name" value="rSAM"/>
</dbReference>
<evidence type="ECO:0000259" key="6">
    <source>
        <dbReference type="Pfam" id="PF04055"/>
    </source>
</evidence>
<dbReference type="GO" id="GO:0046872">
    <property type="term" value="F:metal ion binding"/>
    <property type="evidence" value="ECO:0007669"/>
    <property type="project" value="UniProtKB-KW"/>
</dbReference>
<evidence type="ECO:0000313" key="7">
    <source>
        <dbReference type="EMBL" id="SFR50390.1"/>
    </source>
</evidence>
<dbReference type="PANTHER" id="PTHR11228">
    <property type="entry name" value="RADICAL SAM DOMAIN PROTEIN"/>
    <property type="match status" value="1"/>
</dbReference>
<name>A0A1I6H7N8_9RHOB</name>
<evidence type="ECO:0000256" key="1">
    <source>
        <dbReference type="ARBA" id="ARBA00001966"/>
    </source>
</evidence>
<dbReference type="InterPro" id="IPR050377">
    <property type="entry name" value="Radical_SAM_PqqE_MftC-like"/>
</dbReference>
<dbReference type="STRING" id="670154.SAMN04488002_2632"/>
<dbReference type="CDD" id="cd01335">
    <property type="entry name" value="Radical_SAM"/>
    <property type="match status" value="1"/>
</dbReference>
<gene>
    <name evidence="7" type="ORF">SAMN04488002_2632</name>
</gene>
<dbReference type="PANTHER" id="PTHR11228:SF7">
    <property type="entry name" value="PQQA PEPTIDE CYCLASE"/>
    <property type="match status" value="1"/>
</dbReference>
<dbReference type="Proteomes" id="UP000199658">
    <property type="component" value="Unassembled WGS sequence"/>
</dbReference>
<keyword evidence="2" id="KW-0949">S-adenosyl-L-methionine</keyword>
<keyword evidence="3" id="KW-0479">Metal-binding</keyword>